<organism evidence="1 2">
    <name type="scientific">Brevibacillus fulvus</name>
    <dbReference type="NCBI Taxonomy" id="1125967"/>
    <lineage>
        <taxon>Bacteria</taxon>
        <taxon>Bacillati</taxon>
        <taxon>Bacillota</taxon>
        <taxon>Bacilli</taxon>
        <taxon>Bacillales</taxon>
        <taxon>Paenibacillaceae</taxon>
        <taxon>Brevibacillus</taxon>
    </lineage>
</organism>
<dbReference type="RefSeq" id="WP_204517146.1">
    <property type="nucleotide sequence ID" value="NZ_BAABIN010000015.1"/>
</dbReference>
<evidence type="ECO:0000313" key="1">
    <source>
        <dbReference type="EMBL" id="MBM7589431.1"/>
    </source>
</evidence>
<name>A0A938XZT1_9BACL</name>
<dbReference type="EMBL" id="JAFBEB010000002">
    <property type="protein sequence ID" value="MBM7589431.1"/>
    <property type="molecule type" value="Genomic_DNA"/>
</dbReference>
<dbReference type="Gene3D" id="3.90.1720.10">
    <property type="entry name" value="endopeptidase domain like (from Nostoc punctiforme)"/>
    <property type="match status" value="1"/>
</dbReference>
<dbReference type="InterPro" id="IPR038765">
    <property type="entry name" value="Papain-like_cys_pep_sf"/>
</dbReference>
<accession>A0A938XZT1</accession>
<proteinExistence type="predicted"/>
<reference evidence="1" key="1">
    <citation type="submission" date="2021-01" db="EMBL/GenBank/DDBJ databases">
        <title>Genomic Encyclopedia of Type Strains, Phase IV (KMG-IV): sequencing the most valuable type-strain genomes for metagenomic binning, comparative biology and taxonomic classification.</title>
        <authorList>
            <person name="Goeker M."/>
        </authorList>
    </citation>
    <scope>NUCLEOTIDE SEQUENCE</scope>
    <source>
        <strain evidence="1">DSM 25523</strain>
    </source>
</reference>
<comment type="caution">
    <text evidence="1">The sequence shown here is derived from an EMBL/GenBank/DDBJ whole genome shotgun (WGS) entry which is preliminary data.</text>
</comment>
<protein>
    <recommendedName>
        <fullName evidence="3">Permuted papain-like amidase enzyme, YaeF/YiiX, C92 family</fullName>
    </recommendedName>
</protein>
<dbReference type="AlphaFoldDB" id="A0A938XZT1"/>
<evidence type="ECO:0000313" key="2">
    <source>
        <dbReference type="Proteomes" id="UP000717624"/>
    </source>
</evidence>
<sequence>MTERNFAPGDILIACDNVLPIPIGYMGHSALVADSQFLVEATDELPFIRKVPISDFLRVHPIHVQFRPVSKELGERVAYCALDYLKTYQENLQQGKNEPVYSVSSSSPLYDPWTGIYCSKLIWLAYYYGAQITFRNDFFLFSPEDLYQNLLERDEFQLIYQHPKFTFKLDT</sequence>
<keyword evidence="2" id="KW-1185">Reference proteome</keyword>
<gene>
    <name evidence="1" type="ORF">JOD01_001029</name>
</gene>
<dbReference type="SUPFAM" id="SSF54001">
    <property type="entry name" value="Cysteine proteinases"/>
    <property type="match status" value="1"/>
</dbReference>
<dbReference type="Proteomes" id="UP000717624">
    <property type="component" value="Unassembled WGS sequence"/>
</dbReference>
<evidence type="ECO:0008006" key="3">
    <source>
        <dbReference type="Google" id="ProtNLM"/>
    </source>
</evidence>